<evidence type="ECO:0000313" key="4">
    <source>
        <dbReference type="Proteomes" id="UP000183257"/>
    </source>
</evidence>
<organism evidence="3 4">
    <name type="scientific">Cellulophaga fucicola</name>
    <dbReference type="NCBI Taxonomy" id="76595"/>
    <lineage>
        <taxon>Bacteria</taxon>
        <taxon>Pseudomonadati</taxon>
        <taxon>Bacteroidota</taxon>
        <taxon>Flavobacteriia</taxon>
        <taxon>Flavobacteriales</taxon>
        <taxon>Flavobacteriaceae</taxon>
        <taxon>Cellulophaga</taxon>
    </lineage>
</organism>
<keyword evidence="4" id="KW-1185">Reference proteome</keyword>
<name>A0A1K1MLP9_9FLAO</name>
<dbReference type="AlphaFoldDB" id="A0A1K1MLP9"/>
<dbReference type="Proteomes" id="UP000183257">
    <property type="component" value="Unassembled WGS sequence"/>
</dbReference>
<keyword evidence="2" id="KW-0732">Signal</keyword>
<sequence length="168" mass="19050">MKKILQISAVLAFASLLFTACKNTEKQEQHIEEQSIEKQEESLEKDATTTEEHKPVVTSSTLCYRNEFVYKTDTTKKDVVELLLTIKGDTVIGSYVWLPAEKDRRNGMLMGTIKDNVIDARYDFFQEGKQSKTTLKIYLKDTTAVIEGGAPELGLETTITKINCDDFR</sequence>
<proteinExistence type="predicted"/>
<gene>
    <name evidence="3" type="ORF">SAMN05660313_00710</name>
</gene>
<feature type="chain" id="PRO_5013086031" description="NlpE N-terminal domain-containing protein" evidence="2">
    <location>
        <begin position="21"/>
        <end position="168"/>
    </location>
</feature>
<evidence type="ECO:0000313" key="3">
    <source>
        <dbReference type="EMBL" id="SFW24071.1"/>
    </source>
</evidence>
<reference evidence="4" key="1">
    <citation type="submission" date="2016-11" db="EMBL/GenBank/DDBJ databases">
        <authorList>
            <person name="Varghese N."/>
            <person name="Submissions S."/>
        </authorList>
    </citation>
    <scope>NUCLEOTIDE SEQUENCE [LARGE SCALE GENOMIC DNA]</scope>
    <source>
        <strain evidence="4">DSM 24786</strain>
    </source>
</reference>
<evidence type="ECO:0008006" key="5">
    <source>
        <dbReference type="Google" id="ProtNLM"/>
    </source>
</evidence>
<accession>A0A1K1MLP9</accession>
<dbReference type="OrthoDB" id="794403at2"/>
<dbReference type="EMBL" id="FPIY01000001">
    <property type="protein sequence ID" value="SFW24071.1"/>
    <property type="molecule type" value="Genomic_DNA"/>
</dbReference>
<feature type="region of interest" description="Disordered" evidence="1">
    <location>
        <begin position="29"/>
        <end position="53"/>
    </location>
</feature>
<dbReference type="PROSITE" id="PS51257">
    <property type="entry name" value="PROKAR_LIPOPROTEIN"/>
    <property type="match status" value="1"/>
</dbReference>
<dbReference type="RefSeq" id="WP_072302371.1">
    <property type="nucleotide sequence ID" value="NZ_FPIY01000001.1"/>
</dbReference>
<evidence type="ECO:0000256" key="1">
    <source>
        <dbReference type="SAM" id="MobiDB-lite"/>
    </source>
</evidence>
<feature type="signal peptide" evidence="2">
    <location>
        <begin position="1"/>
        <end position="20"/>
    </location>
</feature>
<evidence type="ECO:0000256" key="2">
    <source>
        <dbReference type="SAM" id="SignalP"/>
    </source>
</evidence>
<protein>
    <recommendedName>
        <fullName evidence="5">NlpE N-terminal domain-containing protein</fullName>
    </recommendedName>
</protein>